<sequence length="265" mass="31097">MTDLMMNQLNMSVSWLRDFNDEGLHFILMFLALIYILISKKEKYHRRLFIGYSLIFTLVYFCPVTSWVITRAVGELVYWRMLWMMPLPIIIAYAAVKIWCRMKKKWQRAVSIAGFFTVLVMLGQFIYLDGCPYEKRTNWEKIPESPVAICNIINANRGSEDEWVLLAAPEDMVPYIRVYDAGIHQVYGRKGDYWMPGKGGNYIVKALKNEVLDYETLIAKCRRINCNYIVLPDGASRVENMQTYHFEVIGRVGSYIIFKDMDWVE</sequence>
<evidence type="ECO:0000256" key="1">
    <source>
        <dbReference type="SAM" id="Phobius"/>
    </source>
</evidence>
<dbReference type="EMBL" id="JACRSZ010000001">
    <property type="protein sequence ID" value="MBC8571576.1"/>
    <property type="molecule type" value="Genomic_DNA"/>
</dbReference>
<evidence type="ECO:0000313" key="3">
    <source>
        <dbReference type="Proteomes" id="UP000657421"/>
    </source>
</evidence>
<organism evidence="2 3">
    <name type="scientific">Jingyaoa shaoxingensis</name>
    <dbReference type="NCBI Taxonomy" id="2763671"/>
    <lineage>
        <taxon>Bacteria</taxon>
        <taxon>Bacillati</taxon>
        <taxon>Bacillota</taxon>
        <taxon>Clostridia</taxon>
        <taxon>Lachnospirales</taxon>
        <taxon>Lachnospiraceae</taxon>
        <taxon>Jingyaoa</taxon>
    </lineage>
</organism>
<keyword evidence="1" id="KW-1133">Transmembrane helix</keyword>
<protein>
    <submittedName>
        <fullName evidence="2">Uncharacterized protein</fullName>
    </submittedName>
</protein>
<feature type="transmembrane region" description="Helical" evidence="1">
    <location>
        <begin position="76"/>
        <end position="96"/>
    </location>
</feature>
<reference evidence="2 3" key="1">
    <citation type="submission" date="2020-08" db="EMBL/GenBank/DDBJ databases">
        <title>Genome public.</title>
        <authorList>
            <person name="Liu C."/>
            <person name="Sun Q."/>
        </authorList>
    </citation>
    <scope>NUCLEOTIDE SEQUENCE [LARGE SCALE GENOMIC DNA]</scope>
    <source>
        <strain evidence="2 3">NSJ-46</strain>
    </source>
</reference>
<keyword evidence="3" id="KW-1185">Reference proteome</keyword>
<feature type="transmembrane region" description="Helical" evidence="1">
    <location>
        <begin position="50"/>
        <end position="70"/>
    </location>
</feature>
<comment type="caution">
    <text evidence="2">The sequence shown here is derived from an EMBL/GenBank/DDBJ whole genome shotgun (WGS) entry which is preliminary data.</text>
</comment>
<feature type="transmembrane region" description="Helical" evidence="1">
    <location>
        <begin position="108"/>
        <end position="128"/>
    </location>
</feature>
<evidence type="ECO:0000313" key="2">
    <source>
        <dbReference type="EMBL" id="MBC8571576.1"/>
    </source>
</evidence>
<name>A0ABR7N590_9FIRM</name>
<accession>A0ABR7N590</accession>
<dbReference type="Proteomes" id="UP000657421">
    <property type="component" value="Unassembled WGS sequence"/>
</dbReference>
<keyword evidence="1" id="KW-0812">Transmembrane</keyword>
<proteinExistence type="predicted"/>
<gene>
    <name evidence="2" type="ORF">H8716_00530</name>
</gene>
<feature type="transmembrane region" description="Helical" evidence="1">
    <location>
        <begin position="23"/>
        <end position="38"/>
    </location>
</feature>
<dbReference type="RefSeq" id="WP_249306439.1">
    <property type="nucleotide sequence ID" value="NZ_JACRSZ010000001.1"/>
</dbReference>
<keyword evidence="1" id="KW-0472">Membrane</keyword>